<evidence type="ECO:0000256" key="2">
    <source>
        <dbReference type="SAM" id="Phobius"/>
    </source>
</evidence>
<proteinExistence type="predicted"/>
<dbReference type="Proteomes" id="UP000237194">
    <property type="component" value="Unassembled WGS sequence"/>
</dbReference>
<gene>
    <name evidence="3" type="ORF">BGP80_21370</name>
</gene>
<evidence type="ECO:0000313" key="4">
    <source>
        <dbReference type="Proteomes" id="UP000237194"/>
    </source>
</evidence>
<evidence type="ECO:0000313" key="3">
    <source>
        <dbReference type="EMBL" id="POF90347.1"/>
    </source>
</evidence>
<dbReference type="RefSeq" id="WP_103438251.1">
    <property type="nucleotide sequence ID" value="NZ_MIND01000018.1"/>
</dbReference>
<evidence type="ECO:0000256" key="1">
    <source>
        <dbReference type="ARBA" id="ARBA00023186"/>
    </source>
</evidence>
<sequence length="882" mass="99594">MSCWIRLGLEPTQDLNLIRQAYRGLLPAHHPETDPQGFQALREAYEQALRLARESEADAAPVVETEAKADEMSAALRGFHRLLEDPTLRFDPAAWQGYIAELDELPLDELEQLSWQLLHELRSCGPISHRCAGLLAQRLGWAEQLLRLQDPQEVEAFLQRLSEPDPFDTALMRDWPPAAQLETLWYFRSLEYCFNQRPLFEYEQFVQAHTCLAFPNDEALLQRLLVQFCQAGIGSQTLHAQVQQQLQQAPDDVDLLYLLARQAEALGAEQQALECWLRLWREHRHPQAERWLLNLCARHQPQRLPLLIQAFDLQTPCDSWPADLADPAQAWGSPSQSPQTLSRWLEAARLELGDIAATFIDWRLDGDDELPLLAWLLQEQPDADLQRLYWLAWALQRGEAELLRLVVAEPAREDTLDNLILEGLQAQAAQQLRWLEQSPVVQALVDFCAANDPRAQLPEALGEDAIRPVCREWLRRMRVYPEQALHELNSQFDMRRMFTRPFALQAQEALAAHGAPLPAPAAGESLWAWHRQQLFMLALFDQPSRWLALIDPQLPGQLHYPAEHPFATLHSALLQAIAGPHGSSDVLAALDYNEPLQGLLASRVLSLRTALDSSRLPTAAQLLTCLENEPAVLDDYPLGKMLFCAVLYHDRSLDEAQRTRLRDRLEALYIEDYWYEPLRRSLVAGKCTHPSGQLLRKQGMASAPFNDALDALDSLLNDCAPPKTRLLRRLQKAKDNVDLDPGLRCAIMALLGWTERMLRNNSKQVAEPMWAVWKLNSRLDRKGFGLHLLAVIACGSLMTLLPAMAAPMVLLMVSAMLRRLRDLGQGVPVLILLVVLSRVLPVVPLILVSLPGDKLPNRYGPVPGKAADLEGGLQAALRRMNG</sequence>
<dbReference type="InterPro" id="IPR036869">
    <property type="entry name" value="J_dom_sf"/>
</dbReference>
<reference evidence="3 4" key="2">
    <citation type="submission" date="2018-03" db="EMBL/GenBank/DDBJ databases">
        <title>Draft genome of Pseudomonas putida strain KT-27.</title>
        <authorList>
            <person name="Yoshizawa S."/>
            <person name="Khan N.H."/>
            <person name="Nishimura M."/>
            <person name="Chiura H.X."/>
            <person name="Ogura Y."/>
            <person name="Hayashi T."/>
            <person name="Kogure K."/>
        </authorList>
    </citation>
    <scope>NUCLEOTIDE SEQUENCE [LARGE SCALE GENOMIC DNA]</scope>
    <source>
        <strain evidence="3 4">KT-27</strain>
    </source>
</reference>
<dbReference type="SUPFAM" id="SSF46565">
    <property type="entry name" value="Chaperone J-domain"/>
    <property type="match status" value="1"/>
</dbReference>
<keyword evidence="1" id="KW-0143">Chaperone</keyword>
<comment type="caution">
    <text evidence="3">The sequence shown here is derived from an EMBL/GenBank/DDBJ whole genome shotgun (WGS) entry which is preliminary data.</text>
</comment>
<evidence type="ECO:0008006" key="5">
    <source>
        <dbReference type="Google" id="ProtNLM"/>
    </source>
</evidence>
<protein>
    <recommendedName>
        <fullName evidence="5">Molecular chaperone DnaJ</fullName>
    </recommendedName>
</protein>
<feature type="transmembrane region" description="Helical" evidence="2">
    <location>
        <begin position="784"/>
        <end position="817"/>
    </location>
</feature>
<dbReference type="EMBL" id="MIND01000018">
    <property type="protein sequence ID" value="POF90347.1"/>
    <property type="molecule type" value="Genomic_DNA"/>
</dbReference>
<name>A0A2S3WH99_PSEPU</name>
<feature type="transmembrane region" description="Helical" evidence="2">
    <location>
        <begin position="829"/>
        <end position="850"/>
    </location>
</feature>
<reference evidence="3 4" key="1">
    <citation type="submission" date="2016-08" db="EMBL/GenBank/DDBJ databases">
        <authorList>
            <person name="Seilhamer J.J."/>
        </authorList>
    </citation>
    <scope>NUCLEOTIDE SEQUENCE [LARGE SCALE GENOMIC DNA]</scope>
    <source>
        <strain evidence="3 4">KT-27</strain>
    </source>
</reference>
<keyword evidence="2" id="KW-0472">Membrane</keyword>
<dbReference type="CDD" id="cd06257">
    <property type="entry name" value="DnaJ"/>
    <property type="match status" value="1"/>
</dbReference>
<accession>A0A2S3WH99</accession>
<dbReference type="InterPro" id="IPR001623">
    <property type="entry name" value="DnaJ_domain"/>
</dbReference>
<keyword evidence="2" id="KW-1133">Transmembrane helix</keyword>
<keyword evidence="2" id="KW-0812">Transmembrane</keyword>
<organism evidence="3 4">
    <name type="scientific">Pseudomonas putida</name>
    <name type="common">Arthrobacter siderocapsulatus</name>
    <dbReference type="NCBI Taxonomy" id="303"/>
    <lineage>
        <taxon>Bacteria</taxon>
        <taxon>Pseudomonadati</taxon>
        <taxon>Pseudomonadota</taxon>
        <taxon>Gammaproteobacteria</taxon>
        <taxon>Pseudomonadales</taxon>
        <taxon>Pseudomonadaceae</taxon>
        <taxon>Pseudomonas</taxon>
    </lineage>
</organism>
<dbReference type="AlphaFoldDB" id="A0A2S3WH99"/>